<keyword evidence="2" id="KW-1185">Reference proteome</keyword>
<comment type="caution">
    <text evidence="1">The sequence shown here is derived from an EMBL/GenBank/DDBJ whole genome shotgun (WGS) entry which is preliminary data.</text>
</comment>
<dbReference type="SUPFAM" id="SSF53756">
    <property type="entry name" value="UDP-Glycosyltransferase/glycogen phosphorylase"/>
    <property type="match status" value="1"/>
</dbReference>
<dbReference type="PANTHER" id="PTHR39517:SF1">
    <property type="entry name" value="LIPID-A-DISACCHARIDE SYNTHASE"/>
    <property type="match status" value="1"/>
</dbReference>
<name>A0A844QGA5_9HYPH</name>
<sequence>MKDVLFLGNGHGEDTIAVKVLKQLRAQAGPDALAIEAWPMVGAGNAFRKAGVPVVGALNTLPSEGFATLDWSMMWRDLQAGWIATHWRQVRAARAMAGRYRVMVAVGDIVPIAAAVLARTPFYFVGSAKSSYYDALHGYTGLEKRLLRRHCLTTFPRDAFTVSELERARVPTLYLGNPMMDELDVSGRGLGVADKTTVVAMLPGSRADATENLLDLLEAAASVAPGVDPLCFAFALHPDADLEATRRLIAEDPRAAAWRPSADAAQGGSGPIFYRGPAASSAMLATDAFADILHRATLAVGMAGTANEQAIGLGLPLITVPGSGSQGEKYVRMKIEYFGPAAVAAARRPEAIAGAVSRLLADPQARARMQAAGRERMGEPGASRAIAGHILAGLASARLRAVDGATPGKAA</sequence>
<dbReference type="AlphaFoldDB" id="A0A844QGA5"/>
<evidence type="ECO:0000313" key="2">
    <source>
        <dbReference type="Proteomes" id="UP000463224"/>
    </source>
</evidence>
<evidence type="ECO:0000313" key="1">
    <source>
        <dbReference type="EMBL" id="MVA96819.1"/>
    </source>
</evidence>
<organism evidence="1 2">
    <name type="scientific">Nitratireductor arenosus</name>
    <dbReference type="NCBI Taxonomy" id="2682096"/>
    <lineage>
        <taxon>Bacteria</taxon>
        <taxon>Pseudomonadati</taxon>
        <taxon>Pseudomonadota</taxon>
        <taxon>Alphaproteobacteria</taxon>
        <taxon>Hyphomicrobiales</taxon>
        <taxon>Phyllobacteriaceae</taxon>
        <taxon>Nitratireductor</taxon>
    </lineage>
</organism>
<dbReference type="RefSeq" id="WP_156711718.1">
    <property type="nucleotide sequence ID" value="NZ_WPHG01000001.1"/>
</dbReference>
<dbReference type="Proteomes" id="UP000463224">
    <property type="component" value="Unassembled WGS sequence"/>
</dbReference>
<dbReference type="PANTHER" id="PTHR39517">
    <property type="entry name" value="SLL0192 PROTEIN"/>
    <property type="match status" value="1"/>
</dbReference>
<proteinExistence type="predicted"/>
<dbReference type="InterPro" id="IPR019994">
    <property type="entry name" value="Lipid-A-disac_synthase-rel_put"/>
</dbReference>
<evidence type="ECO:0008006" key="3">
    <source>
        <dbReference type="Google" id="ProtNLM"/>
    </source>
</evidence>
<dbReference type="EMBL" id="WPHG01000001">
    <property type="protein sequence ID" value="MVA96819.1"/>
    <property type="molecule type" value="Genomic_DNA"/>
</dbReference>
<dbReference type="Gene3D" id="3.40.50.2000">
    <property type="entry name" value="Glycogen Phosphorylase B"/>
    <property type="match status" value="1"/>
</dbReference>
<reference evidence="1 2" key="1">
    <citation type="submission" date="2019-12" db="EMBL/GenBank/DDBJ databases">
        <title>Nitratireductor arenosus sp. nov., Isolated from sea sand, Jeju island, South Korea.</title>
        <authorList>
            <person name="Kim W."/>
        </authorList>
    </citation>
    <scope>NUCLEOTIDE SEQUENCE [LARGE SCALE GENOMIC DNA]</scope>
    <source>
        <strain evidence="1 2">CAU 1489</strain>
    </source>
</reference>
<gene>
    <name evidence="1" type="ORF">GN330_06100</name>
</gene>
<accession>A0A844QGA5</accession>
<protein>
    <recommendedName>
        <fullName evidence="3">Lipid-A-disaccharide synthase</fullName>
    </recommendedName>
</protein>
<dbReference type="NCBIfam" id="TIGR03492">
    <property type="entry name" value="lipid-A-disaccharide synthase-related protein"/>
    <property type="match status" value="1"/>
</dbReference>